<proteinExistence type="predicted"/>
<evidence type="ECO:0000313" key="2">
    <source>
        <dbReference type="EMBL" id="KAH9324239.1"/>
    </source>
</evidence>
<evidence type="ECO:0000256" key="1">
    <source>
        <dbReference type="SAM" id="MobiDB-lite"/>
    </source>
</evidence>
<comment type="caution">
    <text evidence="2">The sequence shown here is derived from an EMBL/GenBank/DDBJ whole genome shotgun (WGS) entry which is preliminary data.</text>
</comment>
<organism evidence="2 3">
    <name type="scientific">Taxus chinensis</name>
    <name type="common">Chinese yew</name>
    <name type="synonym">Taxus wallichiana var. chinensis</name>
    <dbReference type="NCBI Taxonomy" id="29808"/>
    <lineage>
        <taxon>Eukaryota</taxon>
        <taxon>Viridiplantae</taxon>
        <taxon>Streptophyta</taxon>
        <taxon>Embryophyta</taxon>
        <taxon>Tracheophyta</taxon>
        <taxon>Spermatophyta</taxon>
        <taxon>Pinopsida</taxon>
        <taxon>Pinidae</taxon>
        <taxon>Conifers II</taxon>
        <taxon>Cupressales</taxon>
        <taxon>Taxaceae</taxon>
        <taxon>Taxus</taxon>
    </lineage>
</organism>
<protein>
    <submittedName>
        <fullName evidence="2">Uncharacterized protein</fullName>
    </submittedName>
</protein>
<dbReference type="AlphaFoldDB" id="A0AA38GLM1"/>
<feature type="non-terminal residue" evidence="2">
    <location>
        <position position="83"/>
    </location>
</feature>
<name>A0AA38GLM1_TAXCH</name>
<sequence>TRGNIADNDPPEEGVATTQKLDEILSSLLDTRDRLAILEQQVMGNEEDDEVGNNNQLPPENIPDMGVNNNTGNVPIQLEKKRA</sequence>
<evidence type="ECO:0000313" key="3">
    <source>
        <dbReference type="Proteomes" id="UP000824469"/>
    </source>
</evidence>
<dbReference type="EMBL" id="JAHRHJ020000002">
    <property type="protein sequence ID" value="KAH9324239.1"/>
    <property type="molecule type" value="Genomic_DNA"/>
</dbReference>
<reference evidence="2 3" key="1">
    <citation type="journal article" date="2021" name="Nat. Plants">
        <title>The Taxus genome provides insights into paclitaxel biosynthesis.</title>
        <authorList>
            <person name="Xiong X."/>
            <person name="Gou J."/>
            <person name="Liao Q."/>
            <person name="Li Y."/>
            <person name="Zhou Q."/>
            <person name="Bi G."/>
            <person name="Li C."/>
            <person name="Du R."/>
            <person name="Wang X."/>
            <person name="Sun T."/>
            <person name="Guo L."/>
            <person name="Liang H."/>
            <person name="Lu P."/>
            <person name="Wu Y."/>
            <person name="Zhang Z."/>
            <person name="Ro D.K."/>
            <person name="Shang Y."/>
            <person name="Huang S."/>
            <person name="Yan J."/>
        </authorList>
    </citation>
    <scope>NUCLEOTIDE SEQUENCE [LARGE SCALE GENOMIC DNA]</scope>
    <source>
        <strain evidence="2">Ta-2019</strain>
    </source>
</reference>
<dbReference type="Proteomes" id="UP000824469">
    <property type="component" value="Unassembled WGS sequence"/>
</dbReference>
<keyword evidence="3" id="KW-1185">Reference proteome</keyword>
<feature type="region of interest" description="Disordered" evidence="1">
    <location>
        <begin position="43"/>
        <end position="83"/>
    </location>
</feature>
<gene>
    <name evidence="2" type="ORF">KI387_004417</name>
</gene>
<accession>A0AA38GLM1</accession>
<feature type="non-terminal residue" evidence="2">
    <location>
        <position position="1"/>
    </location>
</feature>